<keyword evidence="2" id="KW-1185">Reference proteome</keyword>
<evidence type="ECO:0000313" key="1">
    <source>
        <dbReference type="EMBL" id="KAJ8679082.1"/>
    </source>
</evidence>
<gene>
    <name evidence="1" type="ORF">QAD02_014869</name>
</gene>
<sequence>MGGTNLHTPQSIFQPVINHQTGQQRQAPWLTMPQIPPMSMPWSIPSLQQPDLVRFTGEGTFHSCAPFLHHKRKLDGPDITDTRPAKQLITEEKMSQHFQGLHISPHTVNAQEPGPSTSTAGNHSCVVGTKSMDLNSLNSSEVNANNWEPKLVVSEELKRLQEEPLLPPSLLSKLERPSMALVLWEPPSKHLRMLTTPREASPPFPDNSTDGNNNGTNPDDDDDNNGNNNNDSIPNLNQTMDVNISDPTLEPMDL</sequence>
<evidence type="ECO:0000313" key="2">
    <source>
        <dbReference type="Proteomes" id="UP001239111"/>
    </source>
</evidence>
<accession>A0ACC2P6P7</accession>
<reference evidence="1" key="1">
    <citation type="submission" date="2023-04" db="EMBL/GenBank/DDBJ databases">
        <title>A chromosome-level genome assembly of the parasitoid wasp Eretmocerus hayati.</title>
        <authorList>
            <person name="Zhong Y."/>
            <person name="Liu S."/>
            <person name="Liu Y."/>
        </authorList>
    </citation>
    <scope>NUCLEOTIDE SEQUENCE</scope>
    <source>
        <strain evidence="1">ZJU_SS_LIU_2023</strain>
    </source>
</reference>
<organism evidence="1 2">
    <name type="scientific">Eretmocerus hayati</name>
    <dbReference type="NCBI Taxonomy" id="131215"/>
    <lineage>
        <taxon>Eukaryota</taxon>
        <taxon>Metazoa</taxon>
        <taxon>Ecdysozoa</taxon>
        <taxon>Arthropoda</taxon>
        <taxon>Hexapoda</taxon>
        <taxon>Insecta</taxon>
        <taxon>Pterygota</taxon>
        <taxon>Neoptera</taxon>
        <taxon>Endopterygota</taxon>
        <taxon>Hymenoptera</taxon>
        <taxon>Apocrita</taxon>
        <taxon>Proctotrupomorpha</taxon>
        <taxon>Chalcidoidea</taxon>
        <taxon>Aphelinidae</taxon>
        <taxon>Aphelininae</taxon>
        <taxon>Eretmocerus</taxon>
    </lineage>
</organism>
<protein>
    <submittedName>
        <fullName evidence="1">Uncharacterized protein</fullName>
    </submittedName>
</protein>
<dbReference type="Proteomes" id="UP001239111">
    <property type="component" value="Chromosome 2"/>
</dbReference>
<dbReference type="EMBL" id="CM056742">
    <property type="protein sequence ID" value="KAJ8679082.1"/>
    <property type="molecule type" value="Genomic_DNA"/>
</dbReference>
<comment type="caution">
    <text evidence="1">The sequence shown here is derived from an EMBL/GenBank/DDBJ whole genome shotgun (WGS) entry which is preliminary data.</text>
</comment>
<proteinExistence type="predicted"/>
<name>A0ACC2P6P7_9HYME</name>